<protein>
    <submittedName>
        <fullName evidence="2">Uncharacterized protein</fullName>
    </submittedName>
</protein>
<dbReference type="EMBL" id="FQXJ01000009">
    <property type="protein sequence ID" value="SHI17611.1"/>
    <property type="molecule type" value="Genomic_DNA"/>
</dbReference>
<dbReference type="Proteomes" id="UP000183954">
    <property type="component" value="Unassembled WGS sequence"/>
</dbReference>
<dbReference type="AlphaFoldDB" id="A0A1M5Z043"/>
<feature type="transmembrane region" description="Helical" evidence="1">
    <location>
        <begin position="21"/>
        <end position="42"/>
    </location>
</feature>
<dbReference type="STRING" id="1121420.SAMN02746098_02810"/>
<sequence length="140" mass="15830">MKPWRGEGSIPKSNNFDTAKGYVLFDVLFALFLFSLGFGVLFELTVEALSESRRATTLMEGANLAQATMDHLAAHKWRDNIADRNCIPGGAIEGTDGKFRWIICSEWHDTPQLLKVSVEVIWTERGNPYQYKLESLYAVE</sequence>
<evidence type="ECO:0000256" key="1">
    <source>
        <dbReference type="SAM" id="Phobius"/>
    </source>
</evidence>
<gene>
    <name evidence="2" type="ORF">SAMN02746098_02810</name>
</gene>
<organism evidence="2 3">
    <name type="scientific">Desulfosporosinus lacus DSM 15449</name>
    <dbReference type="NCBI Taxonomy" id="1121420"/>
    <lineage>
        <taxon>Bacteria</taxon>
        <taxon>Bacillati</taxon>
        <taxon>Bacillota</taxon>
        <taxon>Clostridia</taxon>
        <taxon>Eubacteriales</taxon>
        <taxon>Desulfitobacteriaceae</taxon>
        <taxon>Desulfosporosinus</taxon>
    </lineage>
</organism>
<name>A0A1M5Z043_9FIRM</name>
<reference evidence="3" key="1">
    <citation type="submission" date="2016-11" db="EMBL/GenBank/DDBJ databases">
        <authorList>
            <person name="Varghese N."/>
            <person name="Submissions S."/>
        </authorList>
    </citation>
    <scope>NUCLEOTIDE SEQUENCE [LARGE SCALE GENOMIC DNA]</scope>
    <source>
        <strain evidence="3">DSM 15449</strain>
    </source>
</reference>
<dbReference type="RefSeq" id="WP_242947549.1">
    <property type="nucleotide sequence ID" value="NZ_FQXJ01000009.1"/>
</dbReference>
<accession>A0A1M5Z043</accession>
<proteinExistence type="predicted"/>
<keyword evidence="1" id="KW-1133">Transmembrane helix</keyword>
<keyword evidence="3" id="KW-1185">Reference proteome</keyword>
<keyword evidence="1" id="KW-0472">Membrane</keyword>
<keyword evidence="1" id="KW-0812">Transmembrane</keyword>
<evidence type="ECO:0000313" key="3">
    <source>
        <dbReference type="Proteomes" id="UP000183954"/>
    </source>
</evidence>
<evidence type="ECO:0000313" key="2">
    <source>
        <dbReference type="EMBL" id="SHI17611.1"/>
    </source>
</evidence>